<dbReference type="InterPro" id="IPR053738">
    <property type="entry name" value="Lambda_capsid_assembly"/>
</dbReference>
<gene>
    <name evidence="1" type="ORF">GA0070563_11118</name>
</gene>
<dbReference type="Pfam" id="PF03864">
    <property type="entry name" value="Phage_cap_E"/>
    <property type="match status" value="1"/>
</dbReference>
<dbReference type="EMBL" id="FMCT01000011">
    <property type="protein sequence ID" value="SCF39413.1"/>
    <property type="molecule type" value="Genomic_DNA"/>
</dbReference>
<dbReference type="InterPro" id="IPR005564">
    <property type="entry name" value="Major_capsid_GpE"/>
</dbReference>
<proteinExistence type="predicted"/>
<dbReference type="Gene3D" id="3.90.1690.10">
    <property type="entry name" value="phage-related protein like domain"/>
    <property type="match status" value="1"/>
</dbReference>
<reference evidence="2" key="1">
    <citation type="submission" date="2016-06" db="EMBL/GenBank/DDBJ databases">
        <authorList>
            <person name="Varghese N."/>
            <person name="Submissions Spin"/>
        </authorList>
    </citation>
    <scope>NUCLEOTIDE SEQUENCE [LARGE SCALE GENOMIC DNA]</scope>
    <source>
        <strain evidence="2">DSM 43168</strain>
    </source>
</reference>
<dbReference type="RefSeq" id="WP_074476554.1">
    <property type="nucleotide sequence ID" value="NZ_FMCT01000011.1"/>
</dbReference>
<evidence type="ECO:0000313" key="2">
    <source>
        <dbReference type="Proteomes" id="UP000183585"/>
    </source>
</evidence>
<organism evidence="1 2">
    <name type="scientific">Micromonospora carbonacea</name>
    <dbReference type="NCBI Taxonomy" id="47853"/>
    <lineage>
        <taxon>Bacteria</taxon>
        <taxon>Bacillati</taxon>
        <taxon>Actinomycetota</taxon>
        <taxon>Actinomycetes</taxon>
        <taxon>Micromonosporales</taxon>
        <taxon>Micromonosporaceae</taxon>
        <taxon>Micromonospora</taxon>
    </lineage>
</organism>
<accession>A0A1C5A2G6</accession>
<evidence type="ECO:0000313" key="1">
    <source>
        <dbReference type="EMBL" id="SCF39413.1"/>
    </source>
</evidence>
<sequence>MAIVFDGPVTPDALSAFVREVPTPADQVLNQILPDRYFDRNTIDLAEITRTNRAARFRAWDGRLHVSERDAAVTKQVKLPPLSTSLSMGELERLQLEFARSGGGNTAAIVAATYNDATNLTREVQTRMEQARGDVLTDGKFTLAGEGGLFMEADYGVPANHFVAPGVPWSTVASATIVANETAWVTIYVATNGFRPGGQIVSTDVLNYMLQNAEIRTLASSLAGSPGLVTRPALDAALNAFGLPPIVMVYDSLVDVDGTPTRVLPNDRVIFVPPNVQNLGYTAWGPTATALELVNSNVAEMSFEQAPGIVAVVEKVGPPYREFIFVDACGMPVLEQPKQLMIADVF</sequence>
<keyword evidence="2" id="KW-1185">Reference proteome</keyword>
<dbReference type="AlphaFoldDB" id="A0A1C5A2G6"/>
<protein>
    <submittedName>
        <fullName evidence="1">Phage major capsid protein E</fullName>
    </submittedName>
</protein>
<dbReference type="Proteomes" id="UP000183585">
    <property type="component" value="Unassembled WGS sequence"/>
</dbReference>
<name>A0A1C5A2G6_9ACTN</name>